<feature type="domain" description="TonB-dependent transporter Oar-like beta-barrel" evidence="8">
    <location>
        <begin position="246"/>
        <end position="318"/>
    </location>
</feature>
<feature type="chain" id="PRO_5046512675" evidence="7">
    <location>
        <begin position="28"/>
        <end position="1073"/>
    </location>
</feature>
<evidence type="ECO:0000256" key="3">
    <source>
        <dbReference type="ARBA" id="ARBA00022452"/>
    </source>
</evidence>
<dbReference type="InterPro" id="IPR036942">
    <property type="entry name" value="Beta-barrel_TonB_sf"/>
</dbReference>
<comment type="caution">
    <text evidence="9">The sequence shown here is derived from an EMBL/GenBank/DDBJ whole genome shotgun (WGS) entry which is preliminary data.</text>
</comment>
<dbReference type="InterPro" id="IPR008969">
    <property type="entry name" value="CarboxyPept-like_regulatory"/>
</dbReference>
<evidence type="ECO:0000256" key="2">
    <source>
        <dbReference type="ARBA" id="ARBA00022448"/>
    </source>
</evidence>
<dbReference type="EMBL" id="JAZHBO010000002">
    <property type="protein sequence ID" value="MEF2156468.1"/>
    <property type="molecule type" value="Genomic_DNA"/>
</dbReference>
<evidence type="ECO:0000259" key="8">
    <source>
        <dbReference type="Pfam" id="PF25183"/>
    </source>
</evidence>
<accession>A0ABU7V2K6</accession>
<reference evidence="9 10" key="1">
    <citation type="submission" date="2024-01" db="EMBL/GenBank/DDBJ databases">
        <title>Novel species of the genus Luteimonas isolated from rivers.</title>
        <authorList>
            <person name="Lu H."/>
        </authorList>
    </citation>
    <scope>NUCLEOTIDE SEQUENCE [LARGE SCALE GENOMIC DNA]</scope>
    <source>
        <strain evidence="9 10">FXH3W</strain>
    </source>
</reference>
<gene>
    <name evidence="9" type="ORF">V3390_09575</name>
</gene>
<dbReference type="InterPro" id="IPR057601">
    <property type="entry name" value="Oar-like_b-barrel"/>
</dbReference>
<protein>
    <submittedName>
        <fullName evidence="9">TonB-dependent receptor</fullName>
    </submittedName>
</protein>
<sequence length="1073" mass="117327">MSHSKRMHVSKLSLALVMALAAAPAFAQTTSAGLNGVIVGTDGRPVANQVVTITHTETNTSTRVTTDASGRYAASGLRVGGPYTVSTTGGSETGIYLSVSNENTVNITTAGGGTPSAVSVGTVRVSGAGRQIFNNTKMGSGTAINRRTLESLPSVGGNIQDYMRLDPRVAFVDRASGSISAGGQNPRYNSVQVDGISSSDTFGLEGNNMATRRQPVSMDAIEAMNVEVSSYDAQITGATGAVVNAVTKSGTNNFHGSLYGNFRDGDWFGKDPLDKDFKGFTKEYTYGATLGGPLVKDKLFFFVNYEKFHQGAPGADLSSTALGKTNATITTDMLTRAATIAQSKWGIDAGTLESTGDMDLEEYAAKIDWNVNDNHRASFRYSHLDQSKLRINGMGSNSVSLSSYWYQHDKSIDTYVGQLFSDWTDTFSTEAKVSYRDYAAIRNIPTNAPSVQIYNVASTATALSGDSIWLGTETNSQANQLFTKTWNANLTGKWDLGEHKIKAGIDFSSNDIYNIYAPQIFGLYTFRNLNDFEAGKWYTYNLRTPKPGPSVDDMAAKYKYNSLGFYAMDTWSVTPNLTVNYGFRYDKADVNTKPTYNATAQTAFGLDNSNVPMSGLFQPRFGFNYRLETELPSQIRGGIGLFSGDAPQVWLSNSYNTTGLNYVQYTQTTYNPALPFNGDGTKQSVPASATNALQNVNFVSPDFKQPAVWKANLAFETTLPWYGIIGSTELLMTKVKSALIYKNLNLGQPVYQGPDGRDMFWGTGANCTAQLSGWGSSSNRCLRNRSFDTVYLLDSTDKGYSNQMTFSLNKPFSSKSDWSWYAGYTYTDAKEVSGLTSSTASSGWNYNYLFDANEEVLSTARYEIKHRFTGQLNWRHKLFGDYNTSVGVVYEGRTGRPFSYVYFNDVNGDTRTFNDLFYVPAAPGDVKFGAITGGKYVANAAMETAFFQWLDGEKDLAKWKGRYAPQNSGRAGFVHTFDVRISQELPGLFKGHKSEIWLDIQNIGNLLNKDWGHIMDYGFFANTGVASIVGIDGGKYVYNFTSPQAPSPANADADGFNVGVSQWSAQAGFRYKF</sequence>
<proteinExistence type="predicted"/>
<dbReference type="Pfam" id="PF25183">
    <property type="entry name" value="OMP_b-brl_4"/>
    <property type="match status" value="2"/>
</dbReference>
<dbReference type="InterPro" id="IPR039426">
    <property type="entry name" value="TonB-dep_rcpt-like"/>
</dbReference>
<keyword evidence="6" id="KW-0998">Cell outer membrane</keyword>
<name>A0ABU7V2K6_9GAMM</name>
<evidence type="ECO:0000313" key="10">
    <source>
        <dbReference type="Proteomes" id="UP001356170"/>
    </source>
</evidence>
<keyword evidence="4" id="KW-0812">Transmembrane</keyword>
<dbReference type="PANTHER" id="PTHR30069:SF46">
    <property type="entry name" value="OAR PROTEIN"/>
    <property type="match status" value="1"/>
</dbReference>
<dbReference type="RefSeq" id="WP_331704259.1">
    <property type="nucleotide sequence ID" value="NZ_JAZHBO010000002.1"/>
</dbReference>
<dbReference type="Pfam" id="PF13620">
    <property type="entry name" value="CarboxypepD_reg"/>
    <property type="match status" value="1"/>
</dbReference>
<evidence type="ECO:0000256" key="7">
    <source>
        <dbReference type="SAM" id="SignalP"/>
    </source>
</evidence>
<keyword evidence="7" id="KW-0732">Signal</keyword>
<keyword evidence="2" id="KW-0813">Transport</keyword>
<dbReference type="SUPFAM" id="SSF49464">
    <property type="entry name" value="Carboxypeptidase regulatory domain-like"/>
    <property type="match status" value="1"/>
</dbReference>
<keyword evidence="9" id="KW-0675">Receptor</keyword>
<comment type="subcellular location">
    <subcellularLocation>
        <location evidence="1">Cell outer membrane</location>
        <topology evidence="1">Multi-pass membrane protein</topology>
    </subcellularLocation>
</comment>
<evidence type="ECO:0000256" key="1">
    <source>
        <dbReference type="ARBA" id="ARBA00004571"/>
    </source>
</evidence>
<evidence type="ECO:0000256" key="5">
    <source>
        <dbReference type="ARBA" id="ARBA00023136"/>
    </source>
</evidence>
<keyword evidence="5" id="KW-0472">Membrane</keyword>
<dbReference type="Gene3D" id="2.40.170.20">
    <property type="entry name" value="TonB-dependent receptor, beta-barrel domain"/>
    <property type="match status" value="1"/>
</dbReference>
<keyword evidence="10" id="KW-1185">Reference proteome</keyword>
<feature type="signal peptide" evidence="7">
    <location>
        <begin position="1"/>
        <end position="27"/>
    </location>
</feature>
<dbReference type="SUPFAM" id="SSF56935">
    <property type="entry name" value="Porins"/>
    <property type="match status" value="1"/>
</dbReference>
<evidence type="ECO:0000256" key="4">
    <source>
        <dbReference type="ARBA" id="ARBA00022692"/>
    </source>
</evidence>
<evidence type="ECO:0000256" key="6">
    <source>
        <dbReference type="ARBA" id="ARBA00023237"/>
    </source>
</evidence>
<dbReference type="Proteomes" id="UP001356170">
    <property type="component" value="Unassembled WGS sequence"/>
</dbReference>
<organism evidence="9 10">
    <name type="scientific">Aquilutibacter rugosus</name>
    <dbReference type="NCBI Taxonomy" id="3115820"/>
    <lineage>
        <taxon>Bacteria</taxon>
        <taxon>Pseudomonadati</taxon>
        <taxon>Pseudomonadota</taxon>
        <taxon>Gammaproteobacteria</taxon>
        <taxon>Lysobacterales</taxon>
        <taxon>Lysobacteraceae</taxon>
        <taxon>Aquilutibacter</taxon>
    </lineage>
</organism>
<dbReference type="PANTHER" id="PTHR30069">
    <property type="entry name" value="TONB-DEPENDENT OUTER MEMBRANE RECEPTOR"/>
    <property type="match status" value="1"/>
</dbReference>
<evidence type="ECO:0000313" key="9">
    <source>
        <dbReference type="EMBL" id="MEF2156468.1"/>
    </source>
</evidence>
<feature type="domain" description="TonB-dependent transporter Oar-like beta-barrel" evidence="8">
    <location>
        <begin position="359"/>
        <end position="1005"/>
    </location>
</feature>
<keyword evidence="3" id="KW-1134">Transmembrane beta strand</keyword>